<dbReference type="Proteomes" id="UP000504608">
    <property type="component" value="Unplaced"/>
</dbReference>
<sequence>MADRKSSSKARGLPIMGKQRSSTAGHAGRTARANKDPNGVIDDHEASSTSAGCMCAVFHLFDFHPLNQHHHPPPPSRPVSLNPLDHRISTGTEAPRNSLESDEESPLSCTRKQKQDALHFPKGVLQIKTKGSPNNEAKEKFSGDSPSTKTPTLVARLMGLDLLPQSNSPSTTPRTASVSSLNYPILHKQQRTASRSLPETPRSSCERRSNVENYHPRLSLQIPNYDKENASPSPSHYAKEIVKQIKESMSRKGGLNDITNYARRDHEMVNQTKPRKVLSSSSVSPRQRVVEPKNLNKPKQKVKSKAALKKSNKQEEPFVVPSRITKAAIDSPLKKTPLSDKLLSFSSVPTVVMKKNPPFSSPIKPTPMQPPPCNRNQAAVQTGGKESKRCLQSSNHQSHFPILHHHQHVIQLPPINNINITTASAASNRRNHHDITAEVEYVRQILLRRSTTSTSVYSSVNFLENCNTHHNISITHRKLLSHLVEELLKPYIERRPYRRTAAERWAEVVEKVCEKVGKFPRAKCEVMEDIDGIIEKDMDILGIGFEEDDEGIVKDIEEWVVEELLNETVRFVWEVRVGESAVGLV</sequence>
<feature type="region of interest" description="Disordered" evidence="1">
    <location>
        <begin position="1"/>
        <end position="46"/>
    </location>
</feature>
<proteinExistence type="predicted"/>
<dbReference type="InterPro" id="IPR032795">
    <property type="entry name" value="DUF3741-assoc"/>
</dbReference>
<evidence type="ECO:0000259" key="2">
    <source>
        <dbReference type="Pfam" id="PF14309"/>
    </source>
</evidence>
<dbReference type="Pfam" id="PF14383">
    <property type="entry name" value="VARLMGL"/>
    <property type="match status" value="1"/>
</dbReference>
<feature type="domain" description="DUF4378" evidence="2">
    <location>
        <begin position="462"/>
        <end position="567"/>
    </location>
</feature>
<gene>
    <name evidence="5" type="primary">LOC111467773</name>
</gene>
<feature type="compositionally biased region" description="Polar residues" evidence="1">
    <location>
        <begin position="191"/>
        <end position="203"/>
    </location>
</feature>
<feature type="region of interest" description="Disordered" evidence="1">
    <location>
        <begin position="69"/>
        <end position="114"/>
    </location>
</feature>
<feature type="compositionally biased region" description="Low complexity" evidence="1">
    <location>
        <begin position="277"/>
        <end position="287"/>
    </location>
</feature>
<evidence type="ECO:0000256" key="1">
    <source>
        <dbReference type="SAM" id="MobiDB-lite"/>
    </source>
</evidence>
<dbReference type="PANTHER" id="PTHR37751">
    <property type="entry name" value="LOW PROTEIN: M-PHASE INDUCER PHOSPHATASE-LIKE PROTEIN"/>
    <property type="match status" value="1"/>
</dbReference>
<keyword evidence="4" id="KW-1185">Reference proteome</keyword>
<organism evidence="4 5">
    <name type="scientific">Cucurbita maxima</name>
    <name type="common">Pumpkin</name>
    <name type="synonym">Winter squash</name>
    <dbReference type="NCBI Taxonomy" id="3661"/>
    <lineage>
        <taxon>Eukaryota</taxon>
        <taxon>Viridiplantae</taxon>
        <taxon>Streptophyta</taxon>
        <taxon>Embryophyta</taxon>
        <taxon>Tracheophyta</taxon>
        <taxon>Spermatophyta</taxon>
        <taxon>Magnoliopsida</taxon>
        <taxon>eudicotyledons</taxon>
        <taxon>Gunneridae</taxon>
        <taxon>Pentapetalae</taxon>
        <taxon>rosids</taxon>
        <taxon>fabids</taxon>
        <taxon>Cucurbitales</taxon>
        <taxon>Cucurbitaceae</taxon>
        <taxon>Cucurbiteae</taxon>
        <taxon>Cucurbita</taxon>
    </lineage>
</organism>
<dbReference type="KEGG" id="cmax:111467773"/>
<feature type="region of interest" description="Disordered" evidence="1">
    <location>
        <begin position="187"/>
        <end position="234"/>
    </location>
</feature>
<evidence type="ECO:0000313" key="4">
    <source>
        <dbReference type="Proteomes" id="UP000504608"/>
    </source>
</evidence>
<evidence type="ECO:0000313" key="5">
    <source>
        <dbReference type="RefSeq" id="XP_022968601.1"/>
    </source>
</evidence>
<feature type="domain" description="DUF3741" evidence="3">
    <location>
        <begin position="144"/>
        <end position="168"/>
    </location>
</feature>
<dbReference type="RefSeq" id="XP_022968601.1">
    <property type="nucleotide sequence ID" value="XM_023112833.1"/>
</dbReference>
<dbReference type="AlphaFoldDB" id="A0A6J1HVD0"/>
<accession>A0A6J1HVD0</accession>
<feature type="region of interest" description="Disordered" evidence="1">
    <location>
        <begin position="127"/>
        <end position="149"/>
    </location>
</feature>
<name>A0A6J1HVD0_CUCMA</name>
<dbReference type="OrthoDB" id="1939700at2759"/>
<reference evidence="5" key="1">
    <citation type="submission" date="2025-08" db="UniProtKB">
        <authorList>
            <consortium name="RefSeq"/>
        </authorList>
    </citation>
    <scope>IDENTIFICATION</scope>
    <source>
        <tissue evidence="5">Young leaves</tissue>
    </source>
</reference>
<dbReference type="GeneID" id="111467773"/>
<dbReference type="PANTHER" id="PTHR37751:SF1">
    <property type="entry name" value="LOW PROTEIN: M-PHASE INDUCER PHOSPHATASE-LIKE PROTEIN"/>
    <property type="match status" value="1"/>
</dbReference>
<feature type="region of interest" description="Disordered" evidence="1">
    <location>
        <begin position="271"/>
        <end position="303"/>
    </location>
</feature>
<protein>
    <submittedName>
        <fullName evidence="5">Uncharacterized protein LOC111467773</fullName>
    </submittedName>
</protein>
<dbReference type="InterPro" id="IPR025486">
    <property type="entry name" value="DUF4378"/>
</dbReference>
<evidence type="ECO:0000259" key="3">
    <source>
        <dbReference type="Pfam" id="PF14383"/>
    </source>
</evidence>
<dbReference type="Pfam" id="PF14309">
    <property type="entry name" value="DUF4378"/>
    <property type="match status" value="1"/>
</dbReference>